<evidence type="ECO:0008006" key="3">
    <source>
        <dbReference type="Google" id="ProtNLM"/>
    </source>
</evidence>
<reference evidence="1 2" key="1">
    <citation type="submission" date="2021-03" db="EMBL/GenBank/DDBJ databases">
        <title>Sequencing the genomes of 1000 actinobacteria strains.</title>
        <authorList>
            <person name="Klenk H.-P."/>
        </authorList>
    </citation>
    <scope>NUCLEOTIDE SEQUENCE [LARGE SCALE GENOMIC DNA]</scope>
    <source>
        <strain evidence="1 2">DSM 15454</strain>
    </source>
</reference>
<dbReference type="Pfam" id="PF13289">
    <property type="entry name" value="SIR2_2"/>
    <property type="match status" value="1"/>
</dbReference>
<sequence length="286" mass="31785">MIDWPEDLIKQVTRKNIILFVGAGASMGCKNSSGESPLSWDNLLIELSTEFCKTTEAKQEFESIIEHKDYLLAAEYLRYIASDTGNINHYNDKIDTLCNGPSNDPFRPSELHYNLIDLEPSVIVTTNFDSILEEATAGGWASVQFYDAHIDNSIRQGRNVLLKIHGTAKHAGKIVFTQSEYTSLRNEGSLALEVLQSLLLTKMALFVGYSFNDPDLKLILESLFGVTGRGPGHVLVMDGDIPHFRRRLFTEIYGLTVKSFPKGKYDSLLESIVELRGALASTTTGS</sequence>
<dbReference type="RefSeq" id="WP_209907520.1">
    <property type="nucleotide sequence ID" value="NZ_BAAAMI010000017.1"/>
</dbReference>
<organism evidence="1 2">
    <name type="scientific">Paeniglutamicibacter psychrophenolicus</name>
    <dbReference type="NCBI Taxonomy" id="257454"/>
    <lineage>
        <taxon>Bacteria</taxon>
        <taxon>Bacillati</taxon>
        <taxon>Actinomycetota</taxon>
        <taxon>Actinomycetes</taxon>
        <taxon>Micrococcales</taxon>
        <taxon>Micrococcaceae</taxon>
        <taxon>Paeniglutamicibacter</taxon>
    </lineage>
</organism>
<evidence type="ECO:0000313" key="1">
    <source>
        <dbReference type="EMBL" id="MBP2374509.1"/>
    </source>
</evidence>
<evidence type="ECO:0000313" key="2">
    <source>
        <dbReference type="Proteomes" id="UP000766570"/>
    </source>
</evidence>
<dbReference type="InterPro" id="IPR029035">
    <property type="entry name" value="DHS-like_NAD/FAD-binding_dom"/>
</dbReference>
<proteinExistence type="predicted"/>
<accession>A0ABS4WE66</accession>
<dbReference type="SUPFAM" id="SSF52467">
    <property type="entry name" value="DHS-like NAD/FAD-binding domain"/>
    <property type="match status" value="1"/>
</dbReference>
<dbReference type="Proteomes" id="UP000766570">
    <property type="component" value="Unassembled WGS sequence"/>
</dbReference>
<gene>
    <name evidence="1" type="ORF">JOF46_002421</name>
</gene>
<comment type="caution">
    <text evidence="1">The sequence shown here is derived from an EMBL/GenBank/DDBJ whole genome shotgun (WGS) entry which is preliminary data.</text>
</comment>
<protein>
    <recommendedName>
        <fullName evidence="3">SIR2-like domain-containing protein</fullName>
    </recommendedName>
</protein>
<dbReference type="EMBL" id="JAGIOE010000001">
    <property type="protein sequence ID" value="MBP2374509.1"/>
    <property type="molecule type" value="Genomic_DNA"/>
</dbReference>
<keyword evidence="2" id="KW-1185">Reference proteome</keyword>
<name>A0ABS4WE66_9MICC</name>